<protein>
    <recommendedName>
        <fullName evidence="6">Xylanolytic transcriptional activator regulatory domain-containing protein</fullName>
    </recommendedName>
</protein>
<feature type="domain" description="Xylanolytic transcriptional activator regulatory" evidence="6">
    <location>
        <begin position="11"/>
        <end position="162"/>
    </location>
</feature>
<dbReference type="CDD" id="cd12148">
    <property type="entry name" value="fungal_TF_MHR"/>
    <property type="match status" value="1"/>
</dbReference>
<dbReference type="InterPro" id="IPR007219">
    <property type="entry name" value="XnlR_reg_dom"/>
</dbReference>
<dbReference type="GO" id="GO:0008270">
    <property type="term" value="F:zinc ion binding"/>
    <property type="evidence" value="ECO:0007669"/>
    <property type="project" value="InterPro"/>
</dbReference>
<keyword evidence="3" id="KW-0238">DNA-binding</keyword>
<evidence type="ECO:0000313" key="8">
    <source>
        <dbReference type="Proteomes" id="UP001271007"/>
    </source>
</evidence>
<evidence type="ECO:0000256" key="3">
    <source>
        <dbReference type="ARBA" id="ARBA00023125"/>
    </source>
</evidence>
<evidence type="ECO:0000256" key="1">
    <source>
        <dbReference type="ARBA" id="ARBA00022833"/>
    </source>
</evidence>
<evidence type="ECO:0000256" key="5">
    <source>
        <dbReference type="ARBA" id="ARBA00023242"/>
    </source>
</evidence>
<name>A0AAJ0D874_9PEZI</name>
<dbReference type="Proteomes" id="UP001271007">
    <property type="component" value="Unassembled WGS sequence"/>
</dbReference>
<keyword evidence="2" id="KW-0805">Transcription regulation</keyword>
<dbReference type="AlphaFoldDB" id="A0AAJ0D874"/>
<dbReference type="InterPro" id="IPR052073">
    <property type="entry name" value="Amide_Lactam_Regulators"/>
</dbReference>
<keyword evidence="4" id="KW-0804">Transcription</keyword>
<keyword evidence="8" id="KW-1185">Reference proteome</keyword>
<dbReference type="EMBL" id="JAWDJX010000044">
    <property type="protein sequence ID" value="KAK3048838.1"/>
    <property type="molecule type" value="Genomic_DNA"/>
</dbReference>
<keyword evidence="1" id="KW-0862">Zinc</keyword>
<evidence type="ECO:0000259" key="6">
    <source>
        <dbReference type="Pfam" id="PF04082"/>
    </source>
</evidence>
<dbReference type="Pfam" id="PF04082">
    <property type="entry name" value="Fungal_trans"/>
    <property type="match status" value="1"/>
</dbReference>
<evidence type="ECO:0000313" key="7">
    <source>
        <dbReference type="EMBL" id="KAK3048838.1"/>
    </source>
</evidence>
<evidence type="ECO:0000256" key="2">
    <source>
        <dbReference type="ARBA" id="ARBA00023015"/>
    </source>
</evidence>
<comment type="caution">
    <text evidence="7">The sequence shown here is derived from an EMBL/GenBank/DDBJ whole genome shotgun (WGS) entry which is preliminary data.</text>
</comment>
<keyword evidence="5" id="KW-0539">Nucleus</keyword>
<evidence type="ECO:0000256" key="4">
    <source>
        <dbReference type="ARBA" id="ARBA00023163"/>
    </source>
</evidence>
<gene>
    <name evidence="7" type="ORF">LTR09_009733</name>
</gene>
<dbReference type="GO" id="GO:0006351">
    <property type="term" value="P:DNA-templated transcription"/>
    <property type="evidence" value="ECO:0007669"/>
    <property type="project" value="InterPro"/>
</dbReference>
<dbReference type="GO" id="GO:0003677">
    <property type="term" value="F:DNA binding"/>
    <property type="evidence" value="ECO:0007669"/>
    <property type="project" value="UniProtKB-KW"/>
</dbReference>
<proteinExistence type="predicted"/>
<accession>A0AAJ0D874</accession>
<reference evidence="7" key="1">
    <citation type="submission" date="2023-04" db="EMBL/GenBank/DDBJ databases">
        <title>Black Yeasts Isolated from many extreme environments.</title>
        <authorList>
            <person name="Coleine C."/>
            <person name="Stajich J.E."/>
            <person name="Selbmann L."/>
        </authorList>
    </citation>
    <scope>NUCLEOTIDE SEQUENCE</scope>
    <source>
        <strain evidence="7">CCFEE 5312</strain>
    </source>
</reference>
<organism evidence="7 8">
    <name type="scientific">Extremus antarcticus</name>
    <dbReference type="NCBI Taxonomy" id="702011"/>
    <lineage>
        <taxon>Eukaryota</taxon>
        <taxon>Fungi</taxon>
        <taxon>Dikarya</taxon>
        <taxon>Ascomycota</taxon>
        <taxon>Pezizomycotina</taxon>
        <taxon>Dothideomycetes</taxon>
        <taxon>Dothideomycetidae</taxon>
        <taxon>Mycosphaerellales</taxon>
        <taxon>Extremaceae</taxon>
        <taxon>Extremus</taxon>
    </lineage>
</organism>
<dbReference type="PANTHER" id="PTHR47171">
    <property type="entry name" value="FARA-RELATED"/>
    <property type="match status" value="1"/>
</dbReference>
<sequence length="373" mass="42695">MVLPSKMGSIILCMVILDHPTDRDFGYWFHNAIRLAIKLDVRNTCIREDKPPKVLKLYRRIWWALYFLDIFHIFIDTRHSRLLESTSSVKPRTEDDWDAEDCSGASSGLLSALTPQQKASPVVHCELSRIFGELLSIVTNKPRQDPRQLMDPLDAWRKSLASKMHVVGNTGTDVYYLTMQAMSYRYECILCRRIRRQHSRHPDWSEWAKQRLRSAILELDTIAMRVLTSGTLQDFPISFVTTMPALLALHIESALDPGETDLVRSMARISISQTMLVLTQGKEIPALKRALPVFEDIVAKKNVYWVPPTNLGQIPAQLSQNNSMADAYSSLHPQINVVSSQSEQYVYDPPLGLDFLDFDFLWQIEQLDFAGRS</sequence>